<keyword evidence="1" id="KW-0833">Ubl conjugation pathway</keyword>
<comment type="catalytic activity">
    <reaction evidence="1">
        <text>S-ubiquitinyl-[E2 ubiquitin-conjugating enzyme]-L-cysteine + [acceptor protein]-L-lysine = [E2 ubiquitin-conjugating enzyme]-L-cysteine + N(6)-ubiquitinyl-[acceptor protein]-L-lysine.</text>
        <dbReference type="EC" id="2.3.2.27"/>
    </reaction>
</comment>
<feature type="domain" description="E3 ubiquitin-protein ligase UBR-like C-terminal" evidence="2">
    <location>
        <begin position="1"/>
        <end position="346"/>
    </location>
</feature>
<evidence type="ECO:0000313" key="4">
    <source>
        <dbReference type="Proteomes" id="UP000673691"/>
    </source>
</evidence>
<reference evidence="3 4" key="1">
    <citation type="journal article" name="Sci. Rep.">
        <title>Genome-scale phylogenetic analyses confirm Olpidium as the closest living zoosporic fungus to the non-flagellated, terrestrial fungi.</title>
        <authorList>
            <person name="Chang Y."/>
            <person name="Rochon D."/>
            <person name="Sekimoto S."/>
            <person name="Wang Y."/>
            <person name="Chovatia M."/>
            <person name="Sandor L."/>
            <person name="Salamov A."/>
            <person name="Grigoriev I.V."/>
            <person name="Stajich J.E."/>
            <person name="Spatafora J.W."/>
        </authorList>
    </citation>
    <scope>NUCLEOTIDE SEQUENCE [LARGE SCALE GENOMIC DNA]</scope>
    <source>
        <strain evidence="3">S191</strain>
    </source>
</reference>
<evidence type="ECO:0000259" key="2">
    <source>
        <dbReference type="Pfam" id="PF18995"/>
    </source>
</evidence>
<dbReference type="EMBL" id="JAEFCI010006429">
    <property type="protein sequence ID" value="KAG5459691.1"/>
    <property type="molecule type" value="Genomic_DNA"/>
</dbReference>
<organism evidence="3 4">
    <name type="scientific">Olpidium bornovanus</name>
    <dbReference type="NCBI Taxonomy" id="278681"/>
    <lineage>
        <taxon>Eukaryota</taxon>
        <taxon>Fungi</taxon>
        <taxon>Fungi incertae sedis</taxon>
        <taxon>Olpidiomycota</taxon>
        <taxon>Olpidiomycotina</taxon>
        <taxon>Olpidiomycetes</taxon>
        <taxon>Olpidiales</taxon>
        <taxon>Olpidiaceae</taxon>
        <taxon>Olpidium</taxon>
    </lineage>
</organism>
<sequence>MLRVVCETLFTYTTLAASDDYAAYERIKAASASRFLLFTYSCGVTRGSASAEAPEDGRVLVAAKPWVHRDAFSVLVKMCMSDVVVGKWGAHRLVLVAFVADIVKTVLAVAESVIPSNSAESDKPDFGKWAKNPRVMSLLAGEYGPPNEDVTALVHFVRWVLESAGYSPPFVETFLTDQVPPRLLFKFVQAHSTPFLRKCAAFLYARFGVTYAGRRAADGAPELERLMHHLAVPPYRVLLAASGDPPRLLCGLRKLVACWLRHHVDHRSASGAAPQRRLRLGYPGVYSLVRLPARLDQLYEASLHVKCPKCRTVPLNPAFCLMCGRVLCTQSHCCMDGDNGECHMHGRA</sequence>
<dbReference type="OrthoDB" id="26387at2759"/>
<dbReference type="Pfam" id="PF18995">
    <property type="entry name" value="PRT6_C"/>
    <property type="match status" value="1"/>
</dbReference>
<dbReference type="GO" id="GO:0016567">
    <property type="term" value="P:protein ubiquitination"/>
    <property type="evidence" value="ECO:0007669"/>
    <property type="project" value="UniProtKB-UniRule"/>
</dbReference>
<keyword evidence="1" id="KW-0479">Metal-binding</keyword>
<dbReference type="GO" id="GO:0005737">
    <property type="term" value="C:cytoplasm"/>
    <property type="evidence" value="ECO:0007669"/>
    <property type="project" value="TreeGrafter"/>
</dbReference>
<keyword evidence="4" id="KW-1185">Reference proteome</keyword>
<gene>
    <name evidence="3" type="ORF">BJ554DRAFT_8356</name>
</gene>
<keyword evidence="1" id="KW-0862">Zinc</keyword>
<dbReference type="GO" id="GO:0000151">
    <property type="term" value="C:ubiquitin ligase complex"/>
    <property type="evidence" value="ECO:0007669"/>
    <property type="project" value="TreeGrafter"/>
</dbReference>
<dbReference type="AlphaFoldDB" id="A0A8H7ZUJ8"/>
<dbReference type="GO" id="GO:0061630">
    <property type="term" value="F:ubiquitin protein ligase activity"/>
    <property type="evidence" value="ECO:0007669"/>
    <property type="project" value="UniProtKB-UniRule"/>
</dbReference>
<dbReference type="PANTHER" id="PTHR21497">
    <property type="entry name" value="UBIQUITIN LIGASE E3 ALPHA-RELATED"/>
    <property type="match status" value="1"/>
</dbReference>
<dbReference type="GO" id="GO:0071596">
    <property type="term" value="P:ubiquitin-dependent protein catabolic process via the N-end rule pathway"/>
    <property type="evidence" value="ECO:0007669"/>
    <property type="project" value="UniProtKB-UniRule"/>
</dbReference>
<protein>
    <recommendedName>
        <fullName evidence="1">E3 ubiquitin-protein ligase</fullName>
        <ecNumber evidence="1">2.3.2.27</ecNumber>
    </recommendedName>
</protein>
<comment type="pathway">
    <text evidence="1">Protein modification; protein ubiquitination.</text>
</comment>
<evidence type="ECO:0000313" key="3">
    <source>
        <dbReference type="EMBL" id="KAG5459691.1"/>
    </source>
</evidence>
<comment type="similarity">
    <text evidence="1">Belongs to the E3 ubiquitin-protein ligase UBR1-like family.</text>
</comment>
<dbReference type="InterPro" id="IPR044046">
    <property type="entry name" value="E3_ligase_UBR-like_C"/>
</dbReference>
<comment type="function">
    <text evidence="1">Ubiquitin ligase protein which is a component of the N-end rule pathway. Recognizes and binds to proteins bearing specific N-terminal residues that are destabilizing according to the N-end rule, leading to their ubiquitination and subsequent degradation.</text>
</comment>
<keyword evidence="1" id="KW-0808">Transferase</keyword>
<dbReference type="PANTHER" id="PTHR21497:SF24">
    <property type="entry name" value="E3 UBIQUITIN-PROTEIN LIGASE UBR1"/>
    <property type="match status" value="1"/>
</dbReference>
<proteinExistence type="inferred from homology"/>
<name>A0A8H7ZUJ8_9FUNG</name>
<dbReference type="InterPro" id="IPR039164">
    <property type="entry name" value="UBR1-like"/>
</dbReference>
<dbReference type="Proteomes" id="UP000673691">
    <property type="component" value="Unassembled WGS sequence"/>
</dbReference>
<evidence type="ECO:0000256" key="1">
    <source>
        <dbReference type="RuleBase" id="RU366018"/>
    </source>
</evidence>
<dbReference type="EC" id="2.3.2.27" evidence="1"/>
<accession>A0A8H7ZUJ8</accession>
<comment type="caution">
    <text evidence="3">The sequence shown here is derived from an EMBL/GenBank/DDBJ whole genome shotgun (WGS) entry which is preliminary data.</text>
</comment>
<keyword evidence="1" id="KW-0863">Zinc-finger</keyword>
<dbReference type="GO" id="GO:0008270">
    <property type="term" value="F:zinc ion binding"/>
    <property type="evidence" value="ECO:0007669"/>
    <property type="project" value="UniProtKB-UniRule"/>
</dbReference>
<dbReference type="UniPathway" id="UPA00143"/>